<keyword evidence="4" id="KW-1185">Reference proteome</keyword>
<dbReference type="Proteomes" id="UP000637628">
    <property type="component" value="Unassembled WGS sequence"/>
</dbReference>
<dbReference type="PANTHER" id="PTHR43798">
    <property type="entry name" value="MONOACYLGLYCEROL LIPASE"/>
    <property type="match status" value="1"/>
</dbReference>
<evidence type="ECO:0000313" key="4">
    <source>
        <dbReference type="Proteomes" id="UP000637628"/>
    </source>
</evidence>
<reference evidence="3 4" key="1">
    <citation type="submission" date="2021-01" db="EMBL/GenBank/DDBJ databases">
        <title>Whole genome shotgun sequence of Actinoplanes durhamensis NBRC 14914.</title>
        <authorList>
            <person name="Komaki H."/>
            <person name="Tamura T."/>
        </authorList>
    </citation>
    <scope>NUCLEOTIDE SEQUENCE [LARGE SCALE GENOMIC DNA]</scope>
    <source>
        <strain evidence="3 4">NBRC 14914</strain>
    </source>
</reference>
<gene>
    <name evidence="3" type="ORF">Adu01nite_01120</name>
</gene>
<dbReference type="InterPro" id="IPR050266">
    <property type="entry name" value="AB_hydrolase_sf"/>
</dbReference>
<organism evidence="3 4">
    <name type="scientific">Paractinoplanes durhamensis</name>
    <dbReference type="NCBI Taxonomy" id="113563"/>
    <lineage>
        <taxon>Bacteria</taxon>
        <taxon>Bacillati</taxon>
        <taxon>Actinomycetota</taxon>
        <taxon>Actinomycetes</taxon>
        <taxon>Micromonosporales</taxon>
        <taxon>Micromonosporaceae</taxon>
        <taxon>Paractinoplanes</taxon>
    </lineage>
</organism>
<name>A0ABQ3YMF7_9ACTN</name>
<keyword evidence="1" id="KW-0378">Hydrolase</keyword>
<comment type="caution">
    <text evidence="3">The sequence shown here is derived from an EMBL/GenBank/DDBJ whole genome shotgun (WGS) entry which is preliminary data.</text>
</comment>
<evidence type="ECO:0000259" key="2">
    <source>
        <dbReference type="Pfam" id="PF12697"/>
    </source>
</evidence>
<protein>
    <recommendedName>
        <fullName evidence="2">AB hydrolase-1 domain-containing protein</fullName>
    </recommendedName>
</protein>
<dbReference type="Pfam" id="PF12697">
    <property type="entry name" value="Abhydrolase_6"/>
    <property type="match status" value="1"/>
</dbReference>
<evidence type="ECO:0000313" key="3">
    <source>
        <dbReference type="EMBL" id="GID98761.1"/>
    </source>
</evidence>
<feature type="domain" description="AB hydrolase-1" evidence="2">
    <location>
        <begin position="177"/>
        <end position="441"/>
    </location>
</feature>
<dbReference type="RefSeq" id="WP_239132015.1">
    <property type="nucleotide sequence ID" value="NZ_BAAATX010000008.1"/>
</dbReference>
<dbReference type="SUPFAM" id="SSF53474">
    <property type="entry name" value="alpha/beta-Hydrolases"/>
    <property type="match status" value="1"/>
</dbReference>
<dbReference type="InterPro" id="IPR029058">
    <property type="entry name" value="AB_hydrolase_fold"/>
</dbReference>
<dbReference type="InterPro" id="IPR000073">
    <property type="entry name" value="AB_hydrolase_1"/>
</dbReference>
<accession>A0ABQ3YMF7</accession>
<dbReference type="PANTHER" id="PTHR43798:SF31">
    <property type="entry name" value="AB HYDROLASE SUPERFAMILY PROTEIN YCLE"/>
    <property type="match status" value="1"/>
</dbReference>
<proteinExistence type="predicted"/>
<sequence>MDLVEQIVRLLDVRLLDPLEVLLEGDDAVDALRHIVALRARRWAGTLRDGTDREATLAAARLIATLYPSDRAFDPPPEWWATPLGQVIAARAGHPWADSVSYATAGAMLGITRQGVHDLVRRGRLPRHPDGGVPSAAIRDRLRARDSRGEPVINDRLVDAGELPIAIRDFGGDQPPLLLLHGAGGNLAQLTTLARALRPHHRVITMDLRGHGRSGDGTWTWDAALGDLAAVCVQMELDRPAVVGHSLGGMLAALWGQRHPETPGVVSLDGNPPPTRPEHLPGLDPQKAAVELARLHEIFDRMEALGGRVIPADQLPDLVERQQAAARDMGANEKVWIEGFRRNLVHENGETSTRPSAATTSQLRTLMNDLDLGPVYAATTCPELLVLPTRDLPEQEPFADLYAAHRRYVVEQAKFAGHPRYISLADTSHAMVIEQPTVLADLITDFLSSNR</sequence>
<dbReference type="EMBL" id="BOML01000002">
    <property type="protein sequence ID" value="GID98761.1"/>
    <property type="molecule type" value="Genomic_DNA"/>
</dbReference>
<dbReference type="Gene3D" id="3.40.50.1820">
    <property type="entry name" value="alpha/beta hydrolase"/>
    <property type="match status" value="1"/>
</dbReference>
<evidence type="ECO:0000256" key="1">
    <source>
        <dbReference type="ARBA" id="ARBA00022801"/>
    </source>
</evidence>